<protein>
    <submittedName>
        <fullName evidence="1">Uncharacterized protein</fullName>
    </submittedName>
</protein>
<accession>A0A382D9Y3</accession>
<organism evidence="1">
    <name type="scientific">marine metagenome</name>
    <dbReference type="NCBI Taxonomy" id="408172"/>
    <lineage>
        <taxon>unclassified sequences</taxon>
        <taxon>metagenomes</taxon>
        <taxon>ecological metagenomes</taxon>
    </lineage>
</organism>
<gene>
    <name evidence="1" type="ORF">METZ01_LOCUS187939</name>
</gene>
<dbReference type="EMBL" id="UINC01038286">
    <property type="protein sequence ID" value="SVB35085.1"/>
    <property type="molecule type" value="Genomic_DNA"/>
</dbReference>
<dbReference type="AlphaFoldDB" id="A0A382D9Y3"/>
<reference evidence="1" key="1">
    <citation type="submission" date="2018-05" db="EMBL/GenBank/DDBJ databases">
        <authorList>
            <person name="Lanie J.A."/>
            <person name="Ng W.-L."/>
            <person name="Kazmierczak K.M."/>
            <person name="Andrzejewski T.M."/>
            <person name="Davidsen T.M."/>
            <person name="Wayne K.J."/>
            <person name="Tettelin H."/>
            <person name="Glass J.I."/>
            <person name="Rusch D."/>
            <person name="Podicherti R."/>
            <person name="Tsui H.-C.T."/>
            <person name="Winkler M.E."/>
        </authorList>
    </citation>
    <scope>NUCLEOTIDE SEQUENCE</scope>
</reference>
<feature type="non-terminal residue" evidence="1">
    <location>
        <position position="37"/>
    </location>
</feature>
<proteinExistence type="predicted"/>
<name>A0A382D9Y3_9ZZZZ</name>
<feature type="non-terminal residue" evidence="1">
    <location>
        <position position="1"/>
    </location>
</feature>
<evidence type="ECO:0000313" key="1">
    <source>
        <dbReference type="EMBL" id="SVB35085.1"/>
    </source>
</evidence>
<sequence length="37" mass="3994">VLGRSHRHRCPCRLGNLCGADAGRWRASHPEADAAPV</sequence>